<dbReference type="Pfam" id="PF01467">
    <property type="entry name" value="CTP_transf_like"/>
    <property type="match status" value="1"/>
</dbReference>
<dbReference type="SUPFAM" id="SSF52374">
    <property type="entry name" value="Nucleotidylyl transferase"/>
    <property type="match status" value="1"/>
</dbReference>
<dbReference type="EMBL" id="CDMZ01005811">
    <property type="protein sequence ID" value="CEM54735.1"/>
    <property type="molecule type" value="Genomic_DNA"/>
</dbReference>
<dbReference type="VEuPathDB" id="CryptoDB:Cvel_13000"/>
<dbReference type="InterPro" id="IPR014729">
    <property type="entry name" value="Rossmann-like_a/b/a_fold"/>
</dbReference>
<dbReference type="InterPro" id="IPR004821">
    <property type="entry name" value="Cyt_trans-like"/>
</dbReference>
<dbReference type="GO" id="GO:0000309">
    <property type="term" value="F:nicotinamide-nucleotide adenylyltransferase activity"/>
    <property type="evidence" value="ECO:0007669"/>
    <property type="project" value="TreeGrafter"/>
</dbReference>
<feature type="non-terminal residue" evidence="3">
    <location>
        <position position="1"/>
    </location>
</feature>
<accession>A0A0G4IC08</accession>
<evidence type="ECO:0000259" key="2">
    <source>
        <dbReference type="Pfam" id="PF01467"/>
    </source>
</evidence>
<dbReference type="Gene3D" id="3.40.50.620">
    <property type="entry name" value="HUPs"/>
    <property type="match status" value="1"/>
</dbReference>
<feature type="domain" description="Cytidyltransferase-like" evidence="2">
    <location>
        <begin position="199"/>
        <end position="226"/>
    </location>
</feature>
<sequence>KSTSDSFPPLCSEEAAVLLARSALDRAVELQLADSEGGVGSVSQTTIGVGCSCALASTRPKKGDHRIHVAVERVDGWGQQLSVTLEKGKRSRAEEDEVAAMLILRAVLSSASAPADGQQEPGETKKTSSSDVPTGLCSETEPVQCTETNPVDALEELHAGRASSVLVCGQTGVAVRDPPLNRLGSGGGMGRGGKKLLVVPGSFNPLHWGHIQMASAAAKTAGNLSLTSDVLFELSVGNADKPSLSLEALRSRVAQFRKKTLSAQDDAEGDSSSSETAKKKDGGAGDLSVLVTHAALFREKCGLTGPASFAVGFDTYRRIVDKKYSGGTETGLLMSLACLNFAGATFVVAGREEDGVFKTLDTHAKEHPCPPEFVQMFKGIEGFRADISSTAIREKMKREQT</sequence>
<dbReference type="PANTHER" id="PTHR31285:SF0">
    <property type="entry name" value="NICOTINAMIDE MONONUCLEOTIDE ADENYLYLTRANSFERASE"/>
    <property type="match status" value="1"/>
</dbReference>
<dbReference type="GO" id="GO:0005634">
    <property type="term" value="C:nucleus"/>
    <property type="evidence" value="ECO:0007669"/>
    <property type="project" value="TreeGrafter"/>
</dbReference>
<feature type="region of interest" description="Disordered" evidence="1">
    <location>
        <begin position="111"/>
        <end position="141"/>
    </location>
</feature>
<reference evidence="3" key="1">
    <citation type="submission" date="2014-11" db="EMBL/GenBank/DDBJ databases">
        <authorList>
            <person name="Otto D Thomas"/>
            <person name="Naeem Raeece"/>
        </authorList>
    </citation>
    <scope>NUCLEOTIDE SEQUENCE</scope>
</reference>
<organism evidence="3">
    <name type="scientific">Chromera velia CCMP2878</name>
    <dbReference type="NCBI Taxonomy" id="1169474"/>
    <lineage>
        <taxon>Eukaryota</taxon>
        <taxon>Sar</taxon>
        <taxon>Alveolata</taxon>
        <taxon>Colpodellida</taxon>
        <taxon>Chromeraceae</taxon>
        <taxon>Chromera</taxon>
    </lineage>
</organism>
<dbReference type="AlphaFoldDB" id="A0A0G4IC08"/>
<gene>
    <name evidence="3" type="ORF">Cvel_13000</name>
</gene>
<feature type="region of interest" description="Disordered" evidence="1">
    <location>
        <begin position="261"/>
        <end position="283"/>
    </location>
</feature>
<evidence type="ECO:0000256" key="1">
    <source>
        <dbReference type="SAM" id="MobiDB-lite"/>
    </source>
</evidence>
<dbReference type="PANTHER" id="PTHR31285">
    <property type="entry name" value="NICOTINAMIDE MONONUCLEOTIDE ADENYLYLTRANSFERASE"/>
    <property type="match status" value="1"/>
</dbReference>
<evidence type="ECO:0000313" key="3">
    <source>
        <dbReference type="EMBL" id="CEM54735.1"/>
    </source>
</evidence>
<name>A0A0G4IC08_9ALVE</name>
<protein>
    <recommendedName>
        <fullName evidence="2">Cytidyltransferase-like domain-containing protein</fullName>
    </recommendedName>
</protein>
<dbReference type="GO" id="GO:0005737">
    <property type="term" value="C:cytoplasm"/>
    <property type="evidence" value="ECO:0007669"/>
    <property type="project" value="TreeGrafter"/>
</dbReference>
<proteinExistence type="predicted"/>
<dbReference type="GO" id="GO:0016887">
    <property type="term" value="F:ATP hydrolysis activity"/>
    <property type="evidence" value="ECO:0007669"/>
    <property type="project" value="TreeGrafter"/>
</dbReference>